<gene>
    <name evidence="4" type="ORF">MNR06_02470</name>
</gene>
<dbReference type="Proteomes" id="UP000830116">
    <property type="component" value="Chromosome"/>
</dbReference>
<keyword evidence="3" id="KW-0812">Transmembrane</keyword>
<feature type="coiled-coil region" evidence="1">
    <location>
        <begin position="606"/>
        <end position="655"/>
    </location>
</feature>
<evidence type="ECO:0000313" key="4">
    <source>
        <dbReference type="EMBL" id="UOF01816.1"/>
    </source>
</evidence>
<feature type="region of interest" description="Disordered" evidence="2">
    <location>
        <begin position="532"/>
        <end position="597"/>
    </location>
</feature>
<keyword evidence="5" id="KW-1185">Reference proteome</keyword>
<sequence>MLKTVRNSAGNVLLQILAATAVMSTSFYVLTNQVIGQKEQVSKTANLVNLKFALNSAMDYVIFGVRQKYCFTNDDKLLNDANITQSGSNVSKCNLTHPGSVERLIMSTEQENFIRNLIASGQNVGPVNANQIHLDSMRAYISSDAATTEHPLFPVLKSLRMVKGPDGQAIAVSGIWIELTRDNSEYLPRSGREVYLTARVYLVANKAENEAISLGNKTAELVSQIVIYPREVGSFALLVPNDLHLDTSWDAIMDKGDVAIHKFGSRKDLGASQGLVFQSPVFVNRHLYVPYDSGTGDATDTSIPYSAVTFADRVYLGNGWVRSANKEYSPRSAGGTTDRYWADARTFGGFLKGIENDGGADAGLQYFAKMVTGTQPNTELMSKCTEYEQNKASAKFLLSTEMGARLRESTTNDFDYRLFLSSGNYFKKQSNALILDKSAWGTGTAVVSSNDYNDAVVSLKIVVGERAVEAQFPREAKGKFVVQVGSPELLASYKGAVNSTKSTYDAAKTKYSDYESQLSSLNKSLKIAKEKLAEEEAKPVEPKKSSTTTTTTMTAQGTSTQKSATVEESAAVDDSGGSSSSSKGKGKDVVVEEEEEKVDYQNPKVIAQLEKEIDGLNKNIADLKNNKMPSQQSLIDQASKAYDSAKSDLNKYELIVANPPVIEIATSKVNSYYGFTAYDKLNLDVNVKNPKNLLDKNGNLVAPVVRIQAYDSTYYNSMSTSKTPNQNLVGYLNFEFDGSKTNLVAPYSVSRKADSSAIALNEGEQDWAAFEQECQEARNAQTSQSFGGAGWDVSFASGTRTSWNFAGGQKIGKDPGIDKMSFENQTRANATFQVRSIVGACVITKTSDFITGFFACDSLEIEERSTPLRIIGTFIVGKMRIHPTAIKAGISWSSIYHPQAYKELRGANGVLRSMSGRDCNAANNEPIWHPIPSVQTVADRMTCNTISLRAKADPFQWTAVDPDCGINPNKKSSNTTCKRRLVRFYVVEQSREGSL</sequence>
<evidence type="ECO:0000256" key="1">
    <source>
        <dbReference type="SAM" id="Coils"/>
    </source>
</evidence>
<organism evidence="4 5">
    <name type="scientific">Bdellovibrio reynosensis</name>
    <dbReference type="NCBI Taxonomy" id="2835041"/>
    <lineage>
        <taxon>Bacteria</taxon>
        <taxon>Pseudomonadati</taxon>
        <taxon>Bdellovibrionota</taxon>
        <taxon>Bdellovibrionia</taxon>
        <taxon>Bdellovibrionales</taxon>
        <taxon>Pseudobdellovibrionaceae</taxon>
        <taxon>Bdellovibrio</taxon>
    </lineage>
</organism>
<evidence type="ECO:0000256" key="3">
    <source>
        <dbReference type="SAM" id="Phobius"/>
    </source>
</evidence>
<keyword evidence="3" id="KW-0472">Membrane</keyword>
<keyword evidence="1" id="KW-0175">Coiled coil</keyword>
<feature type="compositionally biased region" description="Basic and acidic residues" evidence="2">
    <location>
        <begin position="532"/>
        <end position="544"/>
    </location>
</feature>
<keyword evidence="3" id="KW-1133">Transmembrane helix</keyword>
<reference evidence="4" key="1">
    <citation type="submission" date="2022-03" db="EMBL/GenBank/DDBJ databases">
        <title>Genome Identification and Characterization of new species Bdellovibrio reynosense LBG001 sp. nov. from a Mexico soil sample.</title>
        <authorList>
            <person name="Camilli A."/>
            <person name="Ajao Y."/>
            <person name="Guo X."/>
        </authorList>
    </citation>
    <scope>NUCLEOTIDE SEQUENCE</scope>
    <source>
        <strain evidence="4">LBG001</strain>
    </source>
</reference>
<feature type="transmembrane region" description="Helical" evidence="3">
    <location>
        <begin position="12"/>
        <end position="30"/>
    </location>
</feature>
<evidence type="ECO:0000256" key="2">
    <source>
        <dbReference type="SAM" id="MobiDB-lite"/>
    </source>
</evidence>
<dbReference type="RefSeq" id="WP_243538427.1">
    <property type="nucleotide sequence ID" value="NZ_CP093442.1"/>
</dbReference>
<protein>
    <submittedName>
        <fullName evidence="4">Uncharacterized protein</fullName>
    </submittedName>
</protein>
<feature type="compositionally biased region" description="Low complexity" evidence="2">
    <location>
        <begin position="545"/>
        <end position="560"/>
    </location>
</feature>
<feature type="compositionally biased region" description="Low complexity" evidence="2">
    <location>
        <begin position="572"/>
        <end position="583"/>
    </location>
</feature>
<dbReference type="EMBL" id="CP093442">
    <property type="protein sequence ID" value="UOF01816.1"/>
    <property type="molecule type" value="Genomic_DNA"/>
</dbReference>
<proteinExistence type="predicted"/>
<evidence type="ECO:0000313" key="5">
    <source>
        <dbReference type="Proteomes" id="UP000830116"/>
    </source>
</evidence>
<accession>A0ABY4CDS1</accession>
<name>A0ABY4CDS1_9BACT</name>